<dbReference type="EMBL" id="FOMB01000035">
    <property type="protein sequence ID" value="SFD27376.1"/>
    <property type="molecule type" value="Genomic_DNA"/>
</dbReference>
<reference evidence="1 2" key="1">
    <citation type="submission" date="2016-10" db="EMBL/GenBank/DDBJ databases">
        <authorList>
            <person name="de Groot N.N."/>
        </authorList>
    </citation>
    <scope>NUCLEOTIDE SEQUENCE [LARGE SCALE GENOMIC DNA]</scope>
    <source>
        <strain evidence="1 2">CGMCC 1.10210</strain>
    </source>
</reference>
<protein>
    <submittedName>
        <fullName evidence="1">Uncharacterized protein</fullName>
    </submittedName>
</protein>
<dbReference type="STRING" id="728005.SAMN04488059_13523"/>
<accession>A0A1I1QZ31</accession>
<organism evidence="1 2">
    <name type="scientific">Devosia psychrophila</name>
    <dbReference type="NCBI Taxonomy" id="728005"/>
    <lineage>
        <taxon>Bacteria</taxon>
        <taxon>Pseudomonadati</taxon>
        <taxon>Pseudomonadota</taxon>
        <taxon>Alphaproteobacteria</taxon>
        <taxon>Hyphomicrobiales</taxon>
        <taxon>Devosiaceae</taxon>
        <taxon>Devosia</taxon>
    </lineage>
</organism>
<dbReference type="Proteomes" id="UP000182258">
    <property type="component" value="Unassembled WGS sequence"/>
</dbReference>
<evidence type="ECO:0000313" key="2">
    <source>
        <dbReference type="Proteomes" id="UP000182258"/>
    </source>
</evidence>
<dbReference type="AlphaFoldDB" id="A0A1I1QZ31"/>
<proteinExistence type="predicted"/>
<name>A0A1I1QZ31_9HYPH</name>
<sequence length="69" mass="7344">MSTDIRSGAPSPEWGGIEGGVIGATNARYQHTLVKRATLGAMRAAPSWTVNAPNQYAYWPIIASHSSSE</sequence>
<evidence type="ECO:0000313" key="1">
    <source>
        <dbReference type="EMBL" id="SFD27376.1"/>
    </source>
</evidence>
<gene>
    <name evidence="1" type="ORF">SAMN04488059_13523</name>
</gene>